<evidence type="ECO:0000313" key="3">
    <source>
        <dbReference type="Proteomes" id="UP000030752"/>
    </source>
</evidence>
<sequence>MDNMGMSQPCLSQWGGIDASKRFPYTSFEQPPPPAPSTAEMPNPFEISPSASSRSLDTMMGSDLSMPWNTGFSFSSTPATMSNSPPDSDGLDHGNDHYANLLSCTKQVRLCYATLQSQIRGTMRGQRCPQPQLEAALKIVESSCRASCDILRHSSSSSASMPSPNWSLIAQAITLVFNIIDICELLVEGTVGPQADGGAVATTRQTTLDDLYVIKRLELSVVQTRMSLNQVQDLNQSFASLVQGTKSRIMALQALFESVKCSH</sequence>
<dbReference type="InParanoid" id="W2S8B8"/>
<gene>
    <name evidence="2" type="ORF">HMPREF1541_09821</name>
</gene>
<keyword evidence="3" id="KW-1185">Reference proteome</keyword>
<name>W2S8B8_CYPE1</name>
<dbReference type="STRING" id="1220924.W2S8B8"/>
<organism evidence="2 3">
    <name type="scientific">Cyphellophora europaea (strain CBS 101466)</name>
    <name type="common">Phialophora europaea</name>
    <dbReference type="NCBI Taxonomy" id="1220924"/>
    <lineage>
        <taxon>Eukaryota</taxon>
        <taxon>Fungi</taxon>
        <taxon>Dikarya</taxon>
        <taxon>Ascomycota</taxon>
        <taxon>Pezizomycotina</taxon>
        <taxon>Eurotiomycetes</taxon>
        <taxon>Chaetothyriomycetidae</taxon>
        <taxon>Chaetothyriales</taxon>
        <taxon>Cyphellophoraceae</taxon>
        <taxon>Cyphellophora</taxon>
    </lineage>
</organism>
<reference evidence="2 3" key="1">
    <citation type="submission" date="2013-03" db="EMBL/GenBank/DDBJ databases">
        <title>The Genome Sequence of Phialophora europaea CBS 101466.</title>
        <authorList>
            <consortium name="The Broad Institute Genomics Platform"/>
            <person name="Cuomo C."/>
            <person name="de Hoog S."/>
            <person name="Gorbushina A."/>
            <person name="Walker B."/>
            <person name="Young S.K."/>
            <person name="Zeng Q."/>
            <person name="Gargeya S."/>
            <person name="Fitzgerald M."/>
            <person name="Haas B."/>
            <person name="Abouelleil A."/>
            <person name="Allen A.W."/>
            <person name="Alvarado L."/>
            <person name="Arachchi H.M."/>
            <person name="Berlin A.M."/>
            <person name="Chapman S.B."/>
            <person name="Gainer-Dewar J."/>
            <person name="Goldberg J."/>
            <person name="Griggs A."/>
            <person name="Gujja S."/>
            <person name="Hansen M."/>
            <person name="Howarth C."/>
            <person name="Imamovic A."/>
            <person name="Ireland A."/>
            <person name="Larimer J."/>
            <person name="McCowan C."/>
            <person name="Murphy C."/>
            <person name="Pearson M."/>
            <person name="Poon T.W."/>
            <person name="Priest M."/>
            <person name="Roberts A."/>
            <person name="Saif S."/>
            <person name="Shea T."/>
            <person name="Sisk P."/>
            <person name="Sykes S."/>
            <person name="Wortman J."/>
            <person name="Nusbaum C."/>
            <person name="Birren B."/>
        </authorList>
    </citation>
    <scope>NUCLEOTIDE SEQUENCE [LARGE SCALE GENOMIC DNA]</scope>
    <source>
        <strain evidence="2 3">CBS 101466</strain>
    </source>
</reference>
<dbReference type="GeneID" id="19977160"/>
<dbReference type="VEuPathDB" id="FungiDB:HMPREF1541_09821"/>
<evidence type="ECO:0008006" key="4">
    <source>
        <dbReference type="Google" id="ProtNLM"/>
    </source>
</evidence>
<dbReference type="HOGENOM" id="CLU_1057752_0_0_1"/>
<dbReference type="AlphaFoldDB" id="W2S8B8"/>
<dbReference type="Proteomes" id="UP000030752">
    <property type="component" value="Unassembled WGS sequence"/>
</dbReference>
<protein>
    <recommendedName>
        <fullName evidence="4">Aflatoxin regulatory protein domain-containing protein</fullName>
    </recommendedName>
</protein>
<evidence type="ECO:0000256" key="1">
    <source>
        <dbReference type="SAM" id="MobiDB-lite"/>
    </source>
</evidence>
<accession>W2S8B8</accession>
<feature type="region of interest" description="Disordered" evidence="1">
    <location>
        <begin position="22"/>
        <end position="60"/>
    </location>
</feature>
<proteinExistence type="predicted"/>
<dbReference type="RefSeq" id="XP_008712716.1">
    <property type="nucleotide sequence ID" value="XM_008714494.1"/>
</dbReference>
<evidence type="ECO:0000313" key="2">
    <source>
        <dbReference type="EMBL" id="ETN44946.1"/>
    </source>
</evidence>
<dbReference type="EMBL" id="KB822713">
    <property type="protein sequence ID" value="ETN44946.1"/>
    <property type="molecule type" value="Genomic_DNA"/>
</dbReference>